<protein>
    <submittedName>
        <fullName evidence="2">Baseplate protein</fullName>
    </submittedName>
</protein>
<dbReference type="STRING" id="1859457.BET10_10470"/>
<keyword evidence="3" id="KW-1185">Reference proteome</keyword>
<dbReference type="PANTHER" id="PTHR35862">
    <property type="entry name" value="FELS-2 PROPHAGE PROTEIN"/>
    <property type="match status" value="1"/>
</dbReference>
<comment type="caution">
    <text evidence="2">The sequence shown here is derived from an EMBL/GenBank/DDBJ whole genome shotgun (WGS) entry which is preliminary data.</text>
</comment>
<gene>
    <name evidence="2" type="ORF">BET10_10470</name>
</gene>
<feature type="domain" description="Baseplate J-like central" evidence="1">
    <location>
        <begin position="115"/>
        <end position="183"/>
    </location>
</feature>
<dbReference type="PIRSF" id="PIRSF020481">
    <property type="entry name" value="BAP"/>
    <property type="match status" value="1"/>
</dbReference>
<dbReference type="InterPro" id="IPR014507">
    <property type="entry name" value="Baseplate_assembly_J_pred"/>
</dbReference>
<dbReference type="InterPro" id="IPR052726">
    <property type="entry name" value="Phage_Baseplate_Hub"/>
</dbReference>
<sequence length="274" mass="30710">MNNAIELSRLAVPDVIESLEFETIYQQMQNALVEAIPEYTQLESDPATKLLEIAATRELLLRQRINDAARSVMVAYAQGKDLDHLGVLFGVQRSENESDERYRARIPLSLESHSMAGTMGAYEYQTMAATQGVKDVYVYSSQPGVVDVKVLPQQGADPIDVISQVRAHLNDEDIRPLTDLVKVHQVVPKKYQIKAQVYLNEIADKAQVDEQVKSKLKAFIFEHYKLGQEVPQSGIIDMLHQAGVRKVKLLTPDDDITCQIDEAAIADSINIEYL</sequence>
<dbReference type="EMBL" id="MKJU01000025">
    <property type="protein sequence ID" value="OHU91246.1"/>
    <property type="molecule type" value="Genomic_DNA"/>
</dbReference>
<dbReference type="AlphaFoldDB" id="A0A1S1MZN2"/>
<dbReference type="InterPro" id="IPR058531">
    <property type="entry name" value="Baseplate_J_M"/>
</dbReference>
<reference evidence="2 3" key="1">
    <citation type="submission" date="2016-09" db="EMBL/GenBank/DDBJ databases">
        <title>Pseudoalteromonas amylolytica sp. nov., isolated from the surface seawater.</title>
        <authorList>
            <person name="Wu Y.-H."/>
            <person name="Cheng H."/>
            <person name="Jin X.-B."/>
            <person name="Wang C.-S."/>
            <person name="Xu X.-W."/>
        </authorList>
    </citation>
    <scope>NUCLEOTIDE SEQUENCE [LARGE SCALE GENOMIC DNA]</scope>
    <source>
        <strain evidence="2 3">JW1</strain>
    </source>
</reference>
<proteinExistence type="predicted"/>
<evidence type="ECO:0000313" key="2">
    <source>
        <dbReference type="EMBL" id="OHU91246.1"/>
    </source>
</evidence>
<organism evidence="2 3">
    <name type="scientific">Pseudoalteromonas amylolytica</name>
    <dbReference type="NCBI Taxonomy" id="1859457"/>
    <lineage>
        <taxon>Bacteria</taxon>
        <taxon>Pseudomonadati</taxon>
        <taxon>Pseudomonadota</taxon>
        <taxon>Gammaproteobacteria</taxon>
        <taxon>Alteromonadales</taxon>
        <taxon>Pseudoalteromonadaceae</taxon>
        <taxon>Pseudoalteromonas</taxon>
    </lineage>
</organism>
<dbReference type="Pfam" id="PF26078">
    <property type="entry name" value="Baseplate_J_M"/>
    <property type="match status" value="1"/>
</dbReference>
<dbReference type="Proteomes" id="UP000179786">
    <property type="component" value="Unassembled WGS sequence"/>
</dbReference>
<evidence type="ECO:0000259" key="1">
    <source>
        <dbReference type="Pfam" id="PF26078"/>
    </source>
</evidence>
<dbReference type="OrthoDB" id="9793802at2"/>
<accession>A0A1S1MZN2</accession>
<evidence type="ECO:0000313" key="3">
    <source>
        <dbReference type="Proteomes" id="UP000179786"/>
    </source>
</evidence>
<dbReference type="RefSeq" id="WP_070984988.1">
    <property type="nucleotide sequence ID" value="NZ_MKJU01000025.1"/>
</dbReference>
<name>A0A1S1MZN2_9GAMM</name>
<dbReference type="PANTHER" id="PTHR35862:SF1">
    <property type="entry name" value="FELS-2 PROPHAGE PROTEIN"/>
    <property type="match status" value="1"/>
</dbReference>